<sequence>MPDTLLFPAPAHLNTSRLPPPMCEARARASVHSMPSPAARQRTPRVSSTCGALGHGARRLAPSVGNARSRPAHVALHPYTVLAISKKYVFWLGWISAGTLIFLAAHLPFSARTAHIHTPASYAAIPHILSSHIRARACVCACIPFLRSPFADPRCAPAPYTAREGFLVSFDTRTRPARLTQNFSSERSAAALPIIRARSAHVRTLSTRAPPPSSLRSALALLARGRLVSHSCTNAPRRARACVHPFSLLRAPLDTALRAAIHGARICNWNIKTHACTLLPPYHTRPLSLPPPAPSLRQDTRHTTLHQPHPHLHSLPPDPTHLHFRRAAPTRSARSVRACVHPRSSATRRGGTLHCPAHARSSRRHPTRPISLSASPRSAACLPPRRARSHHLCYAYKYVRAHLPNAPPSHAPDALHTALARTRPTKVTLTKSAEPRTHAPSSLGSASDARAHPCPAKYSLAHIQRHIHLFPPISTLDHPAEPPARPGRLAADATHAHERRRLRLIALWPAHPNT</sequence>
<feature type="region of interest" description="Disordered" evidence="1">
    <location>
        <begin position="329"/>
        <end position="383"/>
    </location>
</feature>
<reference evidence="3" key="1">
    <citation type="submission" date="2014-04" db="EMBL/GenBank/DDBJ databases">
        <title>Evolutionary Origins and Diversification of the Mycorrhizal Mutualists.</title>
        <authorList>
            <consortium name="DOE Joint Genome Institute"/>
            <consortium name="Mycorrhizal Genomics Consortium"/>
            <person name="Kohler A."/>
            <person name="Kuo A."/>
            <person name="Nagy L.G."/>
            <person name="Floudas D."/>
            <person name="Copeland A."/>
            <person name="Barry K.W."/>
            <person name="Cichocki N."/>
            <person name="Veneault-Fourrey C."/>
            <person name="LaButti K."/>
            <person name="Lindquist E.A."/>
            <person name="Lipzen A."/>
            <person name="Lundell T."/>
            <person name="Morin E."/>
            <person name="Murat C."/>
            <person name="Riley R."/>
            <person name="Ohm R."/>
            <person name="Sun H."/>
            <person name="Tunlid A."/>
            <person name="Henrissat B."/>
            <person name="Grigoriev I.V."/>
            <person name="Hibbett D.S."/>
            <person name="Martin F."/>
        </authorList>
    </citation>
    <scope>NUCLEOTIDE SEQUENCE [LARGE SCALE GENOMIC DNA]</scope>
    <source>
        <strain evidence="3">FD-334 SS-4</strain>
    </source>
</reference>
<protein>
    <submittedName>
        <fullName evidence="2">Uncharacterized protein</fullName>
    </submittedName>
</protein>
<dbReference type="EMBL" id="KN817588">
    <property type="protein sequence ID" value="KJA18530.1"/>
    <property type="molecule type" value="Genomic_DNA"/>
</dbReference>
<gene>
    <name evidence="2" type="ORF">HYPSUDRAFT_205350</name>
</gene>
<keyword evidence="3" id="KW-1185">Reference proteome</keyword>
<dbReference type="AlphaFoldDB" id="A0A0D2PE96"/>
<dbReference type="Proteomes" id="UP000054270">
    <property type="component" value="Unassembled WGS sequence"/>
</dbReference>
<evidence type="ECO:0000313" key="2">
    <source>
        <dbReference type="EMBL" id="KJA18530.1"/>
    </source>
</evidence>
<feature type="region of interest" description="Disordered" evidence="1">
    <location>
        <begin position="426"/>
        <end position="450"/>
    </location>
</feature>
<evidence type="ECO:0000256" key="1">
    <source>
        <dbReference type="SAM" id="MobiDB-lite"/>
    </source>
</evidence>
<name>A0A0D2PE96_HYPSF</name>
<proteinExistence type="predicted"/>
<evidence type="ECO:0000313" key="3">
    <source>
        <dbReference type="Proteomes" id="UP000054270"/>
    </source>
</evidence>
<organism evidence="2 3">
    <name type="scientific">Hypholoma sublateritium (strain FD-334 SS-4)</name>
    <dbReference type="NCBI Taxonomy" id="945553"/>
    <lineage>
        <taxon>Eukaryota</taxon>
        <taxon>Fungi</taxon>
        <taxon>Dikarya</taxon>
        <taxon>Basidiomycota</taxon>
        <taxon>Agaricomycotina</taxon>
        <taxon>Agaricomycetes</taxon>
        <taxon>Agaricomycetidae</taxon>
        <taxon>Agaricales</taxon>
        <taxon>Agaricineae</taxon>
        <taxon>Strophariaceae</taxon>
        <taxon>Hypholoma</taxon>
    </lineage>
</organism>
<accession>A0A0D2PE96</accession>